<sequence length="130" mass="14643">MHIRQSVSSLLRRADFSYLVEHVAAQRNLNRVQSRRILPAPPGGVGSNSGRKKKERDGEQRERVRRRENDPFINSGSTKPDRDDVSYPRWNEKVVVEMPMPTDSVTLEVRSGNRVVGAATGGVFTEIEPC</sequence>
<reference evidence="2" key="1">
    <citation type="submission" date="2022-08" db="EMBL/GenBank/DDBJ databases">
        <authorList>
            <person name="Gutierrez-Valencia J."/>
        </authorList>
    </citation>
    <scope>NUCLEOTIDE SEQUENCE</scope>
</reference>
<comment type="caution">
    <text evidence="2">The sequence shown here is derived from an EMBL/GenBank/DDBJ whole genome shotgun (WGS) entry which is preliminary data.</text>
</comment>
<feature type="region of interest" description="Disordered" evidence="1">
    <location>
        <begin position="33"/>
        <end position="88"/>
    </location>
</feature>
<name>A0AAV0H211_9ROSI</name>
<evidence type="ECO:0000313" key="3">
    <source>
        <dbReference type="Proteomes" id="UP001154282"/>
    </source>
</evidence>
<accession>A0AAV0H211</accession>
<protein>
    <submittedName>
        <fullName evidence="2">Uncharacterized protein</fullName>
    </submittedName>
</protein>
<dbReference type="AlphaFoldDB" id="A0AAV0H211"/>
<dbReference type="Proteomes" id="UP001154282">
    <property type="component" value="Unassembled WGS sequence"/>
</dbReference>
<evidence type="ECO:0000313" key="2">
    <source>
        <dbReference type="EMBL" id="CAI0378922.1"/>
    </source>
</evidence>
<keyword evidence="3" id="KW-1185">Reference proteome</keyword>
<evidence type="ECO:0000256" key="1">
    <source>
        <dbReference type="SAM" id="MobiDB-lite"/>
    </source>
</evidence>
<gene>
    <name evidence="2" type="ORF">LITE_LOCUS2079</name>
</gene>
<feature type="compositionally biased region" description="Basic and acidic residues" evidence="1">
    <location>
        <begin position="79"/>
        <end position="88"/>
    </location>
</feature>
<organism evidence="2 3">
    <name type="scientific">Linum tenue</name>
    <dbReference type="NCBI Taxonomy" id="586396"/>
    <lineage>
        <taxon>Eukaryota</taxon>
        <taxon>Viridiplantae</taxon>
        <taxon>Streptophyta</taxon>
        <taxon>Embryophyta</taxon>
        <taxon>Tracheophyta</taxon>
        <taxon>Spermatophyta</taxon>
        <taxon>Magnoliopsida</taxon>
        <taxon>eudicotyledons</taxon>
        <taxon>Gunneridae</taxon>
        <taxon>Pentapetalae</taxon>
        <taxon>rosids</taxon>
        <taxon>fabids</taxon>
        <taxon>Malpighiales</taxon>
        <taxon>Linaceae</taxon>
        <taxon>Linum</taxon>
    </lineage>
</organism>
<feature type="compositionally biased region" description="Basic and acidic residues" evidence="1">
    <location>
        <begin position="55"/>
        <end position="70"/>
    </location>
</feature>
<dbReference type="EMBL" id="CAMGYJ010000002">
    <property type="protein sequence ID" value="CAI0378922.1"/>
    <property type="molecule type" value="Genomic_DNA"/>
</dbReference>
<proteinExistence type="predicted"/>